<sequence>MNPDLEDLYQQVILDHSRRPRNFGEIPPPVIQVHGDNPSCGDEIQLFVKFADDGSIEDIKFTGQGCAISQASASMMTLKTKGKSREEVTTLLAAFHHLLTHHEDEPAEILGDVQLLQSVWKFPQRVKCATLAWRSLEQALATDSASDASVTTEAGPG</sequence>
<organism evidence="3 4">
    <name type="scientific">Phragmitibacter flavus</name>
    <dbReference type="NCBI Taxonomy" id="2576071"/>
    <lineage>
        <taxon>Bacteria</taxon>
        <taxon>Pseudomonadati</taxon>
        <taxon>Verrucomicrobiota</taxon>
        <taxon>Verrucomicrobiia</taxon>
        <taxon>Verrucomicrobiales</taxon>
        <taxon>Verrucomicrobiaceae</taxon>
        <taxon>Phragmitibacter</taxon>
    </lineage>
</organism>
<dbReference type="SUPFAM" id="SSF82649">
    <property type="entry name" value="SufE/NifU"/>
    <property type="match status" value="1"/>
</dbReference>
<dbReference type="AlphaFoldDB" id="A0A5R8KF96"/>
<dbReference type="OrthoDB" id="9804157at2"/>
<dbReference type="InterPro" id="IPR002871">
    <property type="entry name" value="NIF_FeS_clus_asmbl_NifU_N"/>
</dbReference>
<evidence type="ECO:0000259" key="2">
    <source>
        <dbReference type="Pfam" id="PF01592"/>
    </source>
</evidence>
<dbReference type="Proteomes" id="UP000306196">
    <property type="component" value="Unassembled WGS sequence"/>
</dbReference>
<dbReference type="FunFam" id="3.90.1010.10:FF:000002">
    <property type="entry name" value="Iron-sulfur cluster assembly scaffold protein NifU"/>
    <property type="match status" value="1"/>
</dbReference>
<reference evidence="3 4" key="1">
    <citation type="submission" date="2019-05" db="EMBL/GenBank/DDBJ databases">
        <title>Verrucobacter flavum gen. nov., sp. nov. a new member of the family Verrucomicrobiaceae.</title>
        <authorList>
            <person name="Szuroczki S."/>
            <person name="Abbaszade G."/>
            <person name="Szabo A."/>
            <person name="Felfoldi T."/>
            <person name="Schumann P."/>
            <person name="Boka K."/>
            <person name="Keki Z."/>
            <person name="Toumi M."/>
            <person name="Toth E."/>
        </authorList>
    </citation>
    <scope>NUCLEOTIDE SEQUENCE [LARGE SCALE GENOMIC DNA]</scope>
    <source>
        <strain evidence="3 4">MG-N-17</strain>
    </source>
</reference>
<dbReference type="GO" id="GO:0005506">
    <property type="term" value="F:iron ion binding"/>
    <property type="evidence" value="ECO:0007669"/>
    <property type="project" value="InterPro"/>
</dbReference>
<dbReference type="Gene3D" id="3.90.1010.10">
    <property type="match status" value="1"/>
</dbReference>
<proteinExistence type="inferred from homology"/>
<accession>A0A5R8KF96</accession>
<comment type="caution">
    <text evidence="3">The sequence shown here is derived from an EMBL/GenBank/DDBJ whole genome shotgun (WGS) entry which is preliminary data.</text>
</comment>
<comment type="similarity">
    <text evidence="1">Belongs to the NifU family.</text>
</comment>
<keyword evidence="4" id="KW-1185">Reference proteome</keyword>
<dbReference type="PANTHER" id="PTHR10093">
    <property type="entry name" value="IRON-SULFUR CLUSTER ASSEMBLY ENZYME NIFU HOMOLOG"/>
    <property type="match status" value="1"/>
</dbReference>
<dbReference type="NCBIfam" id="TIGR01994">
    <property type="entry name" value="SUF_scaf_2"/>
    <property type="match status" value="1"/>
</dbReference>
<protein>
    <submittedName>
        <fullName evidence="3">SUF system NifU family Fe-S cluster assembly protein</fullName>
    </submittedName>
</protein>
<evidence type="ECO:0000256" key="1">
    <source>
        <dbReference type="ARBA" id="ARBA00006420"/>
    </source>
</evidence>
<dbReference type="Pfam" id="PF01592">
    <property type="entry name" value="NifU_N"/>
    <property type="match status" value="1"/>
</dbReference>
<dbReference type="GO" id="GO:0016226">
    <property type="term" value="P:iron-sulfur cluster assembly"/>
    <property type="evidence" value="ECO:0007669"/>
    <property type="project" value="InterPro"/>
</dbReference>
<gene>
    <name evidence="3" type="ORF">FEM03_08645</name>
</gene>
<dbReference type="RefSeq" id="WP_138085806.1">
    <property type="nucleotide sequence ID" value="NZ_VAUV01000006.1"/>
</dbReference>
<evidence type="ECO:0000313" key="4">
    <source>
        <dbReference type="Proteomes" id="UP000306196"/>
    </source>
</evidence>
<feature type="domain" description="NIF system FeS cluster assembly NifU N-terminal" evidence="2">
    <location>
        <begin position="9"/>
        <end position="128"/>
    </location>
</feature>
<dbReference type="EMBL" id="VAUV01000006">
    <property type="protein sequence ID" value="TLD70978.1"/>
    <property type="molecule type" value="Genomic_DNA"/>
</dbReference>
<name>A0A5R8KF96_9BACT</name>
<evidence type="ECO:0000313" key="3">
    <source>
        <dbReference type="EMBL" id="TLD70978.1"/>
    </source>
</evidence>
<dbReference type="CDD" id="cd06664">
    <property type="entry name" value="IscU_like"/>
    <property type="match status" value="1"/>
</dbReference>
<dbReference type="GO" id="GO:0051536">
    <property type="term" value="F:iron-sulfur cluster binding"/>
    <property type="evidence" value="ECO:0007669"/>
    <property type="project" value="InterPro"/>
</dbReference>